<comment type="cofactor">
    <cofactor evidence="1 5">
        <name>pyridoxal 5'-phosphate</name>
        <dbReference type="ChEBI" id="CHEBI:597326"/>
    </cofactor>
</comment>
<dbReference type="InterPro" id="IPR015424">
    <property type="entry name" value="PyrdxlP-dep_Trfase"/>
</dbReference>
<reference evidence="6 7" key="1">
    <citation type="submission" date="2024-02" db="EMBL/GenBank/DDBJ databases">
        <authorList>
            <person name="Saticioglu I.B."/>
        </authorList>
    </citation>
    <scope>NUCLEOTIDE SEQUENCE [LARGE SCALE GENOMIC DNA]</scope>
    <source>
        <strain evidence="6 7">Mu-86</strain>
    </source>
</reference>
<evidence type="ECO:0000256" key="2">
    <source>
        <dbReference type="ARBA" id="ARBA00022793"/>
    </source>
</evidence>
<comment type="similarity">
    <text evidence="5">Belongs to the group II decarboxylase family.</text>
</comment>
<protein>
    <submittedName>
        <fullName evidence="6">Pyridoxal-dependent decarboxylase</fullName>
    </submittedName>
</protein>
<dbReference type="Pfam" id="PF00282">
    <property type="entry name" value="Pyridoxal_deC"/>
    <property type="match status" value="1"/>
</dbReference>
<evidence type="ECO:0000256" key="4">
    <source>
        <dbReference type="ARBA" id="ARBA00023239"/>
    </source>
</evidence>
<name>A0ABU8LSC9_9MICO</name>
<organism evidence="6 7">
    <name type="scientific">Microbacterium marmarense</name>
    <dbReference type="NCBI Taxonomy" id="3122051"/>
    <lineage>
        <taxon>Bacteria</taxon>
        <taxon>Bacillati</taxon>
        <taxon>Actinomycetota</taxon>
        <taxon>Actinomycetes</taxon>
        <taxon>Micrococcales</taxon>
        <taxon>Microbacteriaceae</taxon>
        <taxon>Microbacterium</taxon>
    </lineage>
</organism>
<keyword evidence="3 5" id="KW-0663">Pyridoxal phosphate</keyword>
<accession>A0ABU8LSC9</accession>
<keyword evidence="4 5" id="KW-0456">Lyase</keyword>
<dbReference type="InterPro" id="IPR015421">
    <property type="entry name" value="PyrdxlP-dep_Trfase_major"/>
</dbReference>
<dbReference type="PANTHER" id="PTHR11999">
    <property type="entry name" value="GROUP II PYRIDOXAL-5-PHOSPHATE DECARBOXYLASE"/>
    <property type="match status" value="1"/>
</dbReference>
<keyword evidence="7" id="KW-1185">Reference proteome</keyword>
<sequence>MIAGEEVHLSPGAALRYAGLPQPELVAADAQSRMIPAALEAALAADPTRPTLVLLQAGDIHSGDSDPFAELIPIAHRYGAWVHVDGAIGLWQAASPSLRHLVAGVELADSWTTDAHKTLNAPYDCGLIIVRDERAHRAAMAMHGPHIDDFNDGLGQPFDFVPEMSRRARGVPVWAVLRSLGRRGVAELVDQMALRARELAVRIAALPGAVTCTRIAIRASLARCPSTCGADLPAQGTRDVLGSAARAVMPGVGAHVAPMAYARD</sequence>
<evidence type="ECO:0000313" key="6">
    <source>
        <dbReference type="EMBL" id="MEJ1155162.1"/>
    </source>
</evidence>
<dbReference type="EMBL" id="JBBDGL010000001">
    <property type="protein sequence ID" value="MEJ1155162.1"/>
    <property type="molecule type" value="Genomic_DNA"/>
</dbReference>
<dbReference type="InterPro" id="IPR010977">
    <property type="entry name" value="Aromatic_deC"/>
</dbReference>
<evidence type="ECO:0000256" key="3">
    <source>
        <dbReference type="ARBA" id="ARBA00022898"/>
    </source>
</evidence>
<dbReference type="InterPro" id="IPR002129">
    <property type="entry name" value="PyrdxlP-dep_de-COase"/>
</dbReference>
<proteinExistence type="inferred from homology"/>
<evidence type="ECO:0000256" key="1">
    <source>
        <dbReference type="ARBA" id="ARBA00001933"/>
    </source>
</evidence>
<dbReference type="Gene3D" id="3.40.640.10">
    <property type="entry name" value="Type I PLP-dependent aspartate aminotransferase-like (Major domain)"/>
    <property type="match status" value="1"/>
</dbReference>
<evidence type="ECO:0000256" key="5">
    <source>
        <dbReference type="RuleBase" id="RU000382"/>
    </source>
</evidence>
<dbReference type="RefSeq" id="WP_337337569.1">
    <property type="nucleotide sequence ID" value="NZ_JBBDGL010000001.1"/>
</dbReference>
<gene>
    <name evidence="6" type="ORF">WDU96_06060</name>
</gene>
<dbReference type="SUPFAM" id="SSF53383">
    <property type="entry name" value="PLP-dependent transferases"/>
    <property type="match status" value="1"/>
</dbReference>
<evidence type="ECO:0000313" key="7">
    <source>
        <dbReference type="Proteomes" id="UP001368654"/>
    </source>
</evidence>
<dbReference type="Proteomes" id="UP001368654">
    <property type="component" value="Unassembled WGS sequence"/>
</dbReference>
<keyword evidence="2" id="KW-0210">Decarboxylase</keyword>
<dbReference type="PANTHER" id="PTHR11999:SF70">
    <property type="entry name" value="MIP05841P"/>
    <property type="match status" value="1"/>
</dbReference>
<comment type="caution">
    <text evidence="6">The sequence shown here is derived from an EMBL/GenBank/DDBJ whole genome shotgun (WGS) entry which is preliminary data.</text>
</comment>